<evidence type="ECO:0000256" key="1">
    <source>
        <dbReference type="SAM" id="MobiDB-lite"/>
    </source>
</evidence>
<feature type="compositionally biased region" description="Polar residues" evidence="1">
    <location>
        <begin position="1"/>
        <end position="12"/>
    </location>
</feature>
<accession>W3WL35</accession>
<dbReference type="KEGG" id="pfy:PFICI_13114"/>
<gene>
    <name evidence="2" type="ORF">PFICI_13114</name>
</gene>
<dbReference type="OMA" id="TLWILIF"/>
<dbReference type="OrthoDB" id="37659at2759"/>
<protein>
    <submittedName>
        <fullName evidence="2">Uncharacterized protein</fullName>
    </submittedName>
</protein>
<reference evidence="3" key="1">
    <citation type="journal article" date="2015" name="BMC Genomics">
        <title>Genomic and transcriptomic analysis of the endophytic fungus Pestalotiopsis fici reveals its lifestyle and high potential for synthesis of natural products.</title>
        <authorList>
            <person name="Wang X."/>
            <person name="Zhang X."/>
            <person name="Liu L."/>
            <person name="Xiang M."/>
            <person name="Wang W."/>
            <person name="Sun X."/>
            <person name="Che Y."/>
            <person name="Guo L."/>
            <person name="Liu G."/>
            <person name="Guo L."/>
            <person name="Wang C."/>
            <person name="Yin W.B."/>
            <person name="Stadler M."/>
            <person name="Zhang X."/>
            <person name="Liu X."/>
        </authorList>
    </citation>
    <scope>NUCLEOTIDE SEQUENCE [LARGE SCALE GENOMIC DNA]</scope>
    <source>
        <strain evidence="3">W106-1 / CGMCC3.15140</strain>
    </source>
</reference>
<sequence>MAVTSKTSIASRSDTRAVAPAETGESGYTQTLYILVSKGFPRDSESSRMIDFCIVTNDSKNTNTVYRLDGRRGQYGLKVVPGFGNPRLRPHFLRQLHVATLPVRSPNDTTLHELVKGISISNENPEYTRWMWIDSVLGALSAASLISSDEGTGIIDATIDCVSSAPYPD</sequence>
<dbReference type="RefSeq" id="XP_007839886.1">
    <property type="nucleotide sequence ID" value="XM_007841695.1"/>
</dbReference>
<evidence type="ECO:0000313" key="3">
    <source>
        <dbReference type="Proteomes" id="UP000030651"/>
    </source>
</evidence>
<dbReference type="AlphaFoldDB" id="W3WL35"/>
<dbReference type="HOGENOM" id="CLU_1579071_0_0_1"/>
<organism evidence="2 3">
    <name type="scientific">Pestalotiopsis fici (strain W106-1 / CGMCC3.15140)</name>
    <dbReference type="NCBI Taxonomy" id="1229662"/>
    <lineage>
        <taxon>Eukaryota</taxon>
        <taxon>Fungi</taxon>
        <taxon>Dikarya</taxon>
        <taxon>Ascomycota</taxon>
        <taxon>Pezizomycotina</taxon>
        <taxon>Sordariomycetes</taxon>
        <taxon>Xylariomycetidae</taxon>
        <taxon>Amphisphaeriales</taxon>
        <taxon>Sporocadaceae</taxon>
        <taxon>Pestalotiopsis</taxon>
    </lineage>
</organism>
<proteinExistence type="predicted"/>
<feature type="region of interest" description="Disordered" evidence="1">
    <location>
        <begin position="1"/>
        <end position="22"/>
    </location>
</feature>
<name>W3WL35_PESFW</name>
<dbReference type="STRING" id="1229662.W3WL35"/>
<dbReference type="Proteomes" id="UP000030651">
    <property type="component" value="Unassembled WGS sequence"/>
</dbReference>
<dbReference type="EMBL" id="KI912119">
    <property type="protein sequence ID" value="ETS74630.1"/>
    <property type="molecule type" value="Genomic_DNA"/>
</dbReference>
<dbReference type="InParanoid" id="W3WL35"/>
<dbReference type="GeneID" id="19278127"/>
<keyword evidence="3" id="KW-1185">Reference proteome</keyword>
<evidence type="ECO:0000313" key="2">
    <source>
        <dbReference type="EMBL" id="ETS74630.1"/>
    </source>
</evidence>